<sequence>MFGLVTLVTIAGVTYIDSATQTVRLSYRQRIDVQTTHLCEAGVQEVLRSLWRPFKIDQNFEGMSDVCNGASSATPQATLSGEIEGVGEYSAGVVRYEEPDNDPYTRLVTVRAVGWQDLNGNNQLDDNEPRKTVDVTGSFQLARSQVFDYTYFVNNYGWMDGFQESWLIVNGDVRANGNFNFLNGSPTVNGSVYASLNEKLSPAAAGLVNTPPVKWTNSTYKTNHDNAATLYRERWRQAYDAAIHGARGSEEYDRWRDYIFDSEAQIVDGRPSGAVIGDVTGHRGWTRTSTNGATTTTMLDTSPTHEVVMPDLSDLSYYSNLSQNYVDTKATFGNGTPNPLYGQGAYVDVWNASTNSYQRITTDGVLNGTAVLIGTSSKPIRIHGPVTFTEDCVIKGYIAGQGTIYTGRNVHIVGSVRYSDKDATGQTVGTPDFRGSDPDAIDNANEVRNMLGLAARGSVIMGNTTTFTSSYPLYYMRPPFTKGRWDENGNWIPPYDATQTDYTGRKKYQSTISDSTMNSIAEGINQLDAILYTNFVGGGNIGTAGGGIAFNGTIISKDEAMVVFSLPMRMNYDHRIRERKISKAPLIDIQLPRSPTLLRSTWQDQGFQFKYYSGLYGN</sequence>
<name>A0A809R9M3_9BACT</name>
<dbReference type="Proteomes" id="UP000662873">
    <property type="component" value="Chromosome"/>
</dbReference>
<dbReference type="KEGG" id="npy:NPRO_18680"/>
<dbReference type="EMBL" id="AP021858">
    <property type="protein sequence ID" value="BBO24273.1"/>
    <property type="molecule type" value="Genomic_DNA"/>
</dbReference>
<organism evidence="1 2">
    <name type="scientific">Candidatus Nitrosymbiomonas proteolyticus</name>
    <dbReference type="NCBI Taxonomy" id="2608984"/>
    <lineage>
        <taxon>Bacteria</taxon>
        <taxon>Bacillati</taxon>
        <taxon>Armatimonadota</taxon>
        <taxon>Armatimonadota incertae sedis</taxon>
        <taxon>Candidatus Nitrosymbiomonas</taxon>
    </lineage>
</organism>
<accession>A0A809R9M3</accession>
<evidence type="ECO:0000313" key="2">
    <source>
        <dbReference type="Proteomes" id="UP000662873"/>
    </source>
</evidence>
<proteinExistence type="predicted"/>
<gene>
    <name evidence="1" type="ORF">NPRO_18680</name>
</gene>
<reference evidence="1" key="1">
    <citation type="journal article" name="DNA Res.">
        <title>The physiological potential of anammox bacteria as revealed by their core genome structure.</title>
        <authorList>
            <person name="Okubo T."/>
            <person name="Toyoda A."/>
            <person name="Fukuhara K."/>
            <person name="Uchiyama I."/>
            <person name="Harigaya Y."/>
            <person name="Kuroiwa M."/>
            <person name="Suzuki T."/>
            <person name="Murakami Y."/>
            <person name="Suwa Y."/>
            <person name="Takami H."/>
        </authorList>
    </citation>
    <scope>NUCLEOTIDE SEQUENCE</scope>
    <source>
        <strain evidence="1">317325-2</strain>
    </source>
</reference>
<protein>
    <submittedName>
        <fullName evidence="1">Uncharacterized protein</fullName>
    </submittedName>
</protein>
<evidence type="ECO:0000313" key="1">
    <source>
        <dbReference type="EMBL" id="BBO24273.1"/>
    </source>
</evidence>
<dbReference type="AlphaFoldDB" id="A0A809R9M3"/>